<dbReference type="Pfam" id="PF06161">
    <property type="entry name" value="DUF975"/>
    <property type="match status" value="1"/>
</dbReference>
<gene>
    <name evidence="3" type="ORF">GU334_11610</name>
    <name evidence="2" type="ORF">GU336_12565</name>
</gene>
<dbReference type="EMBL" id="CP047628">
    <property type="protein sequence ID" value="QIW59505.1"/>
    <property type="molecule type" value="Genomic_DNA"/>
</dbReference>
<name>A0A2A5SCP0_9LACT</name>
<dbReference type="STRING" id="1348633.GCA_001591765_01047"/>
<feature type="transmembrane region" description="Helical" evidence="1">
    <location>
        <begin position="69"/>
        <end position="97"/>
    </location>
</feature>
<keyword evidence="1" id="KW-1133">Transmembrane helix</keyword>
<protein>
    <submittedName>
        <fullName evidence="3">DUF975 family protein</fullName>
    </submittedName>
</protein>
<sequence length="248" mass="28514">MTSSELKQAAKFALKDNFIAKMLLFIVPLLISILTGRLSNSSSMTIQHRLDESNIDFSGTPEALSNIDWGLVLAIVIPIIIVSIVISFFTTVIVTVFQTASMFNYIEIFRGEKEDIDLSKDILRTFNDNSFWKIAALTLVTQLIMFLLVLIPVVGWAIAIYLGFSWSQATYVLYDKLKNNQYQGIWDVLNTSKEMMKGYKAKYFLFNLTFIGWYILSVFFFGIPQIWTMPYTEMSMVAFYEARIQDRL</sequence>
<dbReference type="GeneID" id="93296275"/>
<dbReference type="OrthoDB" id="9784844at2"/>
<keyword evidence="1" id="KW-0812">Transmembrane</keyword>
<accession>A0A2A5SCP0</accession>
<dbReference type="KEGG" id="lrn:CMV25_05060"/>
<dbReference type="PANTHER" id="PTHR40076:SF1">
    <property type="entry name" value="MEMBRANE PROTEIN"/>
    <property type="match status" value="1"/>
</dbReference>
<dbReference type="AlphaFoldDB" id="A0A2A5SCP0"/>
<evidence type="ECO:0000313" key="3">
    <source>
        <dbReference type="EMBL" id="QIW59505.1"/>
    </source>
</evidence>
<dbReference type="RefSeq" id="WP_061774546.1">
    <property type="nucleotide sequence ID" value="NZ_BAAAXH010000012.1"/>
</dbReference>
<dbReference type="Proteomes" id="UP000501945">
    <property type="component" value="Chromosome"/>
</dbReference>
<dbReference type="Proteomes" id="UP000501558">
    <property type="component" value="Chromosome"/>
</dbReference>
<dbReference type="EMBL" id="CP047616">
    <property type="protein sequence ID" value="QIW54893.1"/>
    <property type="molecule type" value="Genomic_DNA"/>
</dbReference>
<organism evidence="3 4">
    <name type="scientific">Pseudolactococcus raffinolactis</name>
    <dbReference type="NCBI Taxonomy" id="1366"/>
    <lineage>
        <taxon>Bacteria</taxon>
        <taxon>Bacillati</taxon>
        <taxon>Bacillota</taxon>
        <taxon>Bacilli</taxon>
        <taxon>Lactobacillales</taxon>
        <taxon>Streptococcaceae</taxon>
        <taxon>Pseudolactococcus</taxon>
    </lineage>
</organism>
<evidence type="ECO:0000313" key="4">
    <source>
        <dbReference type="Proteomes" id="UP000501558"/>
    </source>
</evidence>
<feature type="transmembrane region" description="Helical" evidence="1">
    <location>
        <begin position="203"/>
        <end position="227"/>
    </location>
</feature>
<proteinExistence type="predicted"/>
<reference evidence="4 5" key="1">
    <citation type="submission" date="2019-12" db="EMBL/GenBank/DDBJ databases">
        <title>Whole genome sequences of Lactococcus raffinolactis strains isolated from sewage.</title>
        <authorList>
            <person name="Ybazeta G."/>
            <person name="Ross M."/>
            <person name="Brabant-Kirwan D."/>
            <person name="Saleh M."/>
            <person name="Dillon J.A."/>
            <person name="Splinter K."/>
            <person name="Nokhbeh R."/>
        </authorList>
    </citation>
    <scope>NUCLEOTIDE SEQUENCE [LARGE SCALE GENOMIC DNA]</scope>
    <source>
        <strain evidence="3 4">Lr_19_14</strain>
        <strain evidence="2 5">Lr_19_5</strain>
    </source>
</reference>
<evidence type="ECO:0000256" key="1">
    <source>
        <dbReference type="SAM" id="Phobius"/>
    </source>
</evidence>
<dbReference type="PANTHER" id="PTHR40076">
    <property type="entry name" value="MEMBRANE PROTEIN-RELATED"/>
    <property type="match status" value="1"/>
</dbReference>
<keyword evidence="1" id="KW-0472">Membrane</keyword>
<evidence type="ECO:0000313" key="2">
    <source>
        <dbReference type="EMBL" id="QIW54893.1"/>
    </source>
</evidence>
<dbReference type="InterPro" id="IPR010380">
    <property type="entry name" value="DUF975"/>
</dbReference>
<evidence type="ECO:0000313" key="5">
    <source>
        <dbReference type="Proteomes" id="UP000501945"/>
    </source>
</evidence>
<feature type="transmembrane region" description="Helical" evidence="1">
    <location>
        <begin position="12"/>
        <end position="34"/>
    </location>
</feature>
<keyword evidence="4" id="KW-1185">Reference proteome</keyword>